<comment type="caution">
    <text evidence="2">The sequence shown here is derived from an EMBL/GenBank/DDBJ whole genome shotgun (WGS) entry which is preliminary data.</text>
</comment>
<proteinExistence type="predicted"/>
<keyword evidence="3" id="KW-1185">Reference proteome</keyword>
<dbReference type="RefSeq" id="WP_156806000.1">
    <property type="nucleotide sequence ID" value="NZ_JBHSOJ010000023.1"/>
</dbReference>
<name>A0ABW0UG97_9STRE</name>
<evidence type="ECO:0008006" key="4">
    <source>
        <dbReference type="Google" id="ProtNLM"/>
    </source>
</evidence>
<feature type="transmembrane region" description="Helical" evidence="1">
    <location>
        <begin position="20"/>
        <end position="39"/>
    </location>
</feature>
<keyword evidence="1" id="KW-0472">Membrane</keyword>
<dbReference type="EMBL" id="JBHSOJ010000023">
    <property type="protein sequence ID" value="MFC5631622.1"/>
    <property type="molecule type" value="Genomic_DNA"/>
</dbReference>
<protein>
    <recommendedName>
        <fullName evidence="4">CcmD family protein</fullName>
    </recommendedName>
</protein>
<evidence type="ECO:0000313" key="3">
    <source>
        <dbReference type="Proteomes" id="UP001596110"/>
    </source>
</evidence>
<organism evidence="2 3">
    <name type="scientific">Streptococcus caledonicus</name>
    <dbReference type="NCBI Taxonomy" id="2614158"/>
    <lineage>
        <taxon>Bacteria</taxon>
        <taxon>Bacillati</taxon>
        <taxon>Bacillota</taxon>
        <taxon>Bacilli</taxon>
        <taxon>Lactobacillales</taxon>
        <taxon>Streptococcaceae</taxon>
        <taxon>Streptococcus</taxon>
    </lineage>
</organism>
<sequence>MALVAFVSAVKSDEPIFRVIYWVSFLLLVILFFLLIWGLKFARKFQEKLDKGDFEDKEVQKM</sequence>
<reference evidence="3" key="1">
    <citation type="journal article" date="2019" name="Int. J. Syst. Evol. Microbiol.">
        <title>The Global Catalogue of Microorganisms (GCM) 10K type strain sequencing project: providing services to taxonomists for standard genome sequencing and annotation.</title>
        <authorList>
            <consortium name="The Broad Institute Genomics Platform"/>
            <consortium name="The Broad Institute Genome Sequencing Center for Infectious Disease"/>
            <person name="Wu L."/>
            <person name="Ma J."/>
        </authorList>
    </citation>
    <scope>NUCLEOTIDE SEQUENCE [LARGE SCALE GENOMIC DNA]</scope>
    <source>
        <strain evidence="3">DT43</strain>
    </source>
</reference>
<evidence type="ECO:0000256" key="1">
    <source>
        <dbReference type="SAM" id="Phobius"/>
    </source>
</evidence>
<keyword evidence="1" id="KW-0812">Transmembrane</keyword>
<accession>A0ABW0UG97</accession>
<evidence type="ECO:0000313" key="2">
    <source>
        <dbReference type="EMBL" id="MFC5631622.1"/>
    </source>
</evidence>
<gene>
    <name evidence="2" type="ORF">ACFPQ3_08615</name>
</gene>
<dbReference type="Proteomes" id="UP001596110">
    <property type="component" value="Unassembled WGS sequence"/>
</dbReference>
<keyword evidence="1" id="KW-1133">Transmembrane helix</keyword>